<feature type="region of interest" description="Disordered" evidence="1">
    <location>
        <begin position="368"/>
        <end position="388"/>
    </location>
</feature>
<keyword evidence="5" id="KW-1185">Reference proteome</keyword>
<dbReference type="Proteomes" id="UP000318081">
    <property type="component" value="Chromosome"/>
</dbReference>
<accession>A0ABX5Y133</accession>
<feature type="region of interest" description="Disordered" evidence="1">
    <location>
        <begin position="659"/>
        <end position="687"/>
    </location>
</feature>
<name>A0ABX5Y133_9BACT</name>
<evidence type="ECO:0000313" key="5">
    <source>
        <dbReference type="Proteomes" id="UP000318081"/>
    </source>
</evidence>
<dbReference type="RefSeq" id="WP_145219585.1">
    <property type="nucleotide sequence ID" value="NZ_CP036432.1"/>
</dbReference>
<feature type="compositionally biased region" description="Low complexity" evidence="1">
    <location>
        <begin position="460"/>
        <end position="469"/>
    </location>
</feature>
<keyword evidence="2" id="KW-1133">Transmembrane helix</keyword>
<feature type="compositionally biased region" description="Acidic residues" evidence="1">
    <location>
        <begin position="495"/>
        <end position="521"/>
    </location>
</feature>
<sequence length="687" mass="73364">MNETQKTGIFWGVAVVVALIAAIVSWPSSNNDDGGNIGNVIGTPLFSEFKDPLTAASLKIVTFNEAQGELKNFEVRKDAESGLWTIPSKGGYPADAIEQMRDAANALVGLDVLDVPTDNPEDHAGMGVVEPKLEDLEPGDEGVGRLVTFKDSSQKVLASLIVGNEVKGQAGQVYVRKPGQDPVYVVKLDDTPLSTEFQEWIEEDLLQLSSIDIENVELKDYNASLGLQGVSLTKNYDVELAKDGTTWSLTALKEYDKTNPLAEPTLVSVDPDKELNSQKLNDLTNALDDLKFVDVNRKPEGISANLKADKDFAADQEAATQLAGRGFIPVPLGPNREIEILSANGELTATTKEGVKYILRFGNISGIADDDKGGDKGDASSADEGDVTGGVNRYLMVSTVVDESMFPVPELKPIPQTLEELDALDNPAPPADEPLPTELNPAEAPAPATPEMKEGESEAGADPSATDDAATPKEDGEKEGDEKKEAETEKAVEEVTAEQDGEAESSEPAESADSDAADSGDAEPASGETDASGEGESTTVGEAQEAADEQAADESPADGDEKAASESADSKAAETTAPAEKPEPDSSDVKETEEEKLERLAAVQEKITKENERKLEERKENLQQARLTSQALNARFADWYYVIPEATYSKLRISREELFDTSGQSSPNPAAMPPGMQNMQFPGFPGN</sequence>
<evidence type="ECO:0000256" key="2">
    <source>
        <dbReference type="SAM" id="Phobius"/>
    </source>
</evidence>
<feature type="compositionally biased region" description="Low complexity" evidence="1">
    <location>
        <begin position="434"/>
        <end position="450"/>
    </location>
</feature>
<dbReference type="EMBL" id="CP036432">
    <property type="protein sequence ID" value="QDV87746.1"/>
    <property type="molecule type" value="Genomic_DNA"/>
</dbReference>
<evidence type="ECO:0000313" key="4">
    <source>
        <dbReference type="EMBL" id="QDV87746.1"/>
    </source>
</evidence>
<feature type="compositionally biased region" description="Basic and acidic residues" evidence="1">
    <location>
        <begin position="559"/>
        <end position="572"/>
    </location>
</feature>
<feature type="compositionally biased region" description="Basic and acidic residues" evidence="1">
    <location>
        <begin position="369"/>
        <end position="378"/>
    </location>
</feature>
<protein>
    <recommendedName>
        <fullName evidence="3">DUF4340 domain-containing protein</fullName>
    </recommendedName>
</protein>
<dbReference type="InterPro" id="IPR025641">
    <property type="entry name" value="DUF4340"/>
</dbReference>
<feature type="compositionally biased region" description="Basic and acidic residues" evidence="1">
    <location>
        <begin position="470"/>
        <end position="493"/>
    </location>
</feature>
<feature type="compositionally biased region" description="Acidic residues" evidence="1">
    <location>
        <begin position="545"/>
        <end position="558"/>
    </location>
</feature>
<evidence type="ECO:0000256" key="1">
    <source>
        <dbReference type="SAM" id="MobiDB-lite"/>
    </source>
</evidence>
<proteinExistence type="predicted"/>
<keyword evidence="2" id="KW-0472">Membrane</keyword>
<evidence type="ECO:0000259" key="3">
    <source>
        <dbReference type="Pfam" id="PF14238"/>
    </source>
</evidence>
<reference evidence="4 5" key="1">
    <citation type="submission" date="2019-02" db="EMBL/GenBank/DDBJ databases">
        <title>Deep-cultivation of Planctomycetes and their phenomic and genomic characterization uncovers novel biology.</title>
        <authorList>
            <person name="Wiegand S."/>
            <person name="Jogler M."/>
            <person name="Boedeker C."/>
            <person name="Pinto D."/>
            <person name="Vollmers J."/>
            <person name="Rivas-Marin E."/>
            <person name="Kohn T."/>
            <person name="Peeters S.H."/>
            <person name="Heuer A."/>
            <person name="Rast P."/>
            <person name="Oberbeckmann S."/>
            <person name="Bunk B."/>
            <person name="Jeske O."/>
            <person name="Meyerdierks A."/>
            <person name="Storesund J.E."/>
            <person name="Kallscheuer N."/>
            <person name="Luecker S."/>
            <person name="Lage O.M."/>
            <person name="Pohl T."/>
            <person name="Merkel B.J."/>
            <person name="Hornburger P."/>
            <person name="Mueller R.-W."/>
            <person name="Bruemmer F."/>
            <person name="Labrenz M."/>
            <person name="Spormann A.M."/>
            <person name="Op den Camp H."/>
            <person name="Overmann J."/>
            <person name="Amann R."/>
            <person name="Jetten M.S.M."/>
            <person name="Mascher T."/>
            <person name="Medema M.H."/>
            <person name="Devos D.P."/>
            <person name="Kaster A.-K."/>
            <person name="Ovreas L."/>
            <person name="Rohde M."/>
            <person name="Galperin M.Y."/>
            <person name="Jogler C."/>
        </authorList>
    </citation>
    <scope>NUCLEOTIDE SEQUENCE [LARGE SCALE GENOMIC DNA]</scope>
    <source>
        <strain evidence="4 5">TBK1r</strain>
    </source>
</reference>
<feature type="compositionally biased region" description="Basic and acidic residues" evidence="1">
    <location>
        <begin position="580"/>
        <end position="590"/>
    </location>
</feature>
<feature type="region of interest" description="Disordered" evidence="1">
    <location>
        <begin position="422"/>
        <end position="620"/>
    </location>
</feature>
<feature type="compositionally biased region" description="Basic and acidic residues" evidence="1">
    <location>
        <begin position="606"/>
        <end position="620"/>
    </location>
</feature>
<feature type="transmembrane region" description="Helical" evidence="2">
    <location>
        <begin position="7"/>
        <end position="26"/>
    </location>
</feature>
<dbReference type="Pfam" id="PF14238">
    <property type="entry name" value="DUF4340"/>
    <property type="match status" value="1"/>
</dbReference>
<gene>
    <name evidence="4" type="ORF">TBK1r_67780</name>
</gene>
<keyword evidence="2" id="KW-0812">Transmembrane</keyword>
<organism evidence="4 5">
    <name type="scientific">Stieleria magnilauensis</name>
    <dbReference type="NCBI Taxonomy" id="2527963"/>
    <lineage>
        <taxon>Bacteria</taxon>
        <taxon>Pseudomonadati</taxon>
        <taxon>Planctomycetota</taxon>
        <taxon>Planctomycetia</taxon>
        <taxon>Pirellulales</taxon>
        <taxon>Pirellulaceae</taxon>
        <taxon>Stieleria</taxon>
    </lineage>
</organism>
<feature type="domain" description="DUF4340" evidence="3">
    <location>
        <begin position="84"/>
        <end position="296"/>
    </location>
</feature>